<dbReference type="PROSITE" id="PS50949">
    <property type="entry name" value="HTH_GNTR"/>
    <property type="match status" value="1"/>
</dbReference>
<evidence type="ECO:0000313" key="5">
    <source>
        <dbReference type="EMBL" id="NER11316.1"/>
    </source>
</evidence>
<dbReference type="InterPro" id="IPR036390">
    <property type="entry name" value="WH_DNA-bd_sf"/>
</dbReference>
<name>A0A6P0UM36_9FLAO</name>
<dbReference type="CDD" id="cd07377">
    <property type="entry name" value="WHTH_GntR"/>
    <property type="match status" value="1"/>
</dbReference>
<dbReference type="InterPro" id="IPR008920">
    <property type="entry name" value="TF_FadR/GntR_C"/>
</dbReference>
<reference evidence="5 6" key="1">
    <citation type="submission" date="2020-01" db="EMBL/GenBank/DDBJ databases">
        <title>Muriicola jejuensis KCTC 22299.</title>
        <authorList>
            <person name="Wang G."/>
        </authorList>
    </citation>
    <scope>NUCLEOTIDE SEQUENCE [LARGE SCALE GENOMIC DNA]</scope>
    <source>
        <strain evidence="5 6">KCTC 22299</strain>
    </source>
</reference>
<dbReference type="Pfam" id="PF07729">
    <property type="entry name" value="FCD"/>
    <property type="match status" value="1"/>
</dbReference>
<dbReference type="RefSeq" id="WP_163693772.1">
    <property type="nucleotide sequence ID" value="NZ_FXTW01000003.1"/>
</dbReference>
<keyword evidence="6" id="KW-1185">Reference proteome</keyword>
<dbReference type="SMART" id="SM00345">
    <property type="entry name" value="HTH_GNTR"/>
    <property type="match status" value="1"/>
</dbReference>
<sequence length="210" mass="24288">MIEKINFRDQVRNILLDRMKSGELSAGDAISLARLSRELDVSVTPIREALTQLQQSGIIEAIPNRGFIIPEIHPSDVREVYELVAHLECLALENGQFSPGLLEQLKKQQVVFKDTRTAMDRINADMHFHELLASAYKNTTAQRILEDLKIRIFFYEKGFMDAHGFYEHSSDHHDQIIHCLEQKNIHEACRILKENWLQILQYAPYENTSS</sequence>
<dbReference type="GO" id="GO:0003700">
    <property type="term" value="F:DNA-binding transcription factor activity"/>
    <property type="evidence" value="ECO:0007669"/>
    <property type="project" value="InterPro"/>
</dbReference>
<dbReference type="InterPro" id="IPR000524">
    <property type="entry name" value="Tscrpt_reg_HTH_GntR"/>
</dbReference>
<dbReference type="Pfam" id="PF00392">
    <property type="entry name" value="GntR"/>
    <property type="match status" value="1"/>
</dbReference>
<comment type="caution">
    <text evidence="5">The sequence shown here is derived from an EMBL/GenBank/DDBJ whole genome shotgun (WGS) entry which is preliminary data.</text>
</comment>
<dbReference type="PANTHER" id="PTHR43537:SF49">
    <property type="entry name" value="TRANSCRIPTIONAL REGULATORY PROTEIN"/>
    <property type="match status" value="1"/>
</dbReference>
<dbReference type="Gene3D" id="1.20.120.530">
    <property type="entry name" value="GntR ligand-binding domain-like"/>
    <property type="match status" value="1"/>
</dbReference>
<evidence type="ECO:0000256" key="3">
    <source>
        <dbReference type="ARBA" id="ARBA00023163"/>
    </source>
</evidence>
<dbReference type="InterPro" id="IPR011711">
    <property type="entry name" value="GntR_C"/>
</dbReference>
<dbReference type="AlphaFoldDB" id="A0A6P0UM36"/>
<organism evidence="5 6">
    <name type="scientific">Muriicola jejuensis</name>
    <dbReference type="NCBI Taxonomy" id="504488"/>
    <lineage>
        <taxon>Bacteria</taxon>
        <taxon>Pseudomonadati</taxon>
        <taxon>Bacteroidota</taxon>
        <taxon>Flavobacteriia</taxon>
        <taxon>Flavobacteriales</taxon>
        <taxon>Flavobacteriaceae</taxon>
        <taxon>Muriicola</taxon>
    </lineage>
</organism>
<protein>
    <submittedName>
        <fullName evidence="5">GntR family transcriptional regulator</fullName>
    </submittedName>
</protein>
<accession>A0A6P0UM36</accession>
<evidence type="ECO:0000313" key="6">
    <source>
        <dbReference type="Proteomes" id="UP000468443"/>
    </source>
</evidence>
<dbReference type="EMBL" id="JAABOP010000004">
    <property type="protein sequence ID" value="NER11316.1"/>
    <property type="molecule type" value="Genomic_DNA"/>
</dbReference>
<keyword evidence="3" id="KW-0804">Transcription</keyword>
<keyword evidence="1" id="KW-0805">Transcription regulation</keyword>
<dbReference type="GO" id="GO:0003677">
    <property type="term" value="F:DNA binding"/>
    <property type="evidence" value="ECO:0007669"/>
    <property type="project" value="UniProtKB-KW"/>
</dbReference>
<gene>
    <name evidence="5" type="ORF">GWK09_12350</name>
</gene>
<evidence type="ECO:0000256" key="1">
    <source>
        <dbReference type="ARBA" id="ARBA00023015"/>
    </source>
</evidence>
<evidence type="ECO:0000259" key="4">
    <source>
        <dbReference type="PROSITE" id="PS50949"/>
    </source>
</evidence>
<proteinExistence type="predicted"/>
<dbReference type="SUPFAM" id="SSF46785">
    <property type="entry name" value="Winged helix' DNA-binding domain"/>
    <property type="match status" value="1"/>
</dbReference>
<dbReference type="Proteomes" id="UP000468443">
    <property type="component" value="Unassembled WGS sequence"/>
</dbReference>
<keyword evidence="2" id="KW-0238">DNA-binding</keyword>
<dbReference type="Gene3D" id="1.10.10.10">
    <property type="entry name" value="Winged helix-like DNA-binding domain superfamily/Winged helix DNA-binding domain"/>
    <property type="match status" value="1"/>
</dbReference>
<dbReference type="PANTHER" id="PTHR43537">
    <property type="entry name" value="TRANSCRIPTIONAL REGULATOR, GNTR FAMILY"/>
    <property type="match status" value="1"/>
</dbReference>
<evidence type="ECO:0000256" key="2">
    <source>
        <dbReference type="ARBA" id="ARBA00023125"/>
    </source>
</evidence>
<dbReference type="InterPro" id="IPR036388">
    <property type="entry name" value="WH-like_DNA-bd_sf"/>
</dbReference>
<feature type="domain" description="HTH gntR-type" evidence="4">
    <location>
        <begin position="5"/>
        <end position="72"/>
    </location>
</feature>
<dbReference type="SUPFAM" id="SSF48008">
    <property type="entry name" value="GntR ligand-binding domain-like"/>
    <property type="match status" value="1"/>
</dbReference>